<evidence type="ECO:0000313" key="1">
    <source>
        <dbReference type="EMBL" id="MFC3616522.1"/>
    </source>
</evidence>
<sequence>MKASERPATNRLATEFDEGNVVFMDRFRTGKGLSPIRQAEAYWQALRHDGDIPRRSDVDPRGLGNILSDCFILERIAPGIARFRLAGQTLNSLAGMEVRGMPLTAFFTPSGRREISAVLEHVFDAPAIAQLSLAAHTRMGRPLGEARMVLLPLRSDQGEVSRALGVMLCDGIRATPLCHLSITQTDLRKLGKPAREQAEPILRTVVAGFSEDQKPLVRPALRLVSSQDN</sequence>
<reference evidence="2" key="1">
    <citation type="journal article" date="2019" name="Int. J. Syst. Evol. Microbiol.">
        <title>The Global Catalogue of Microorganisms (GCM) 10K type strain sequencing project: providing services to taxonomists for standard genome sequencing and annotation.</title>
        <authorList>
            <consortium name="The Broad Institute Genomics Platform"/>
            <consortium name="The Broad Institute Genome Sequencing Center for Infectious Disease"/>
            <person name="Wu L."/>
            <person name="Ma J."/>
        </authorList>
    </citation>
    <scope>NUCLEOTIDE SEQUENCE [LARGE SCALE GENOMIC DNA]</scope>
    <source>
        <strain evidence="2">KCTC 42911</strain>
    </source>
</reference>
<dbReference type="InterPro" id="IPR009922">
    <property type="entry name" value="DUF1457"/>
</dbReference>
<proteinExistence type="predicted"/>
<accession>A0ABV7TLM6</accession>
<comment type="caution">
    <text evidence="1">The sequence shown here is derived from an EMBL/GenBank/DDBJ whole genome shotgun (WGS) entry which is preliminary data.</text>
</comment>
<gene>
    <name evidence="1" type="ORF">ACFORG_22495</name>
</gene>
<dbReference type="Pfam" id="PF07310">
    <property type="entry name" value="PAS_5"/>
    <property type="match status" value="1"/>
</dbReference>
<evidence type="ECO:0000313" key="2">
    <source>
        <dbReference type="Proteomes" id="UP001595629"/>
    </source>
</evidence>
<dbReference type="RefSeq" id="WP_386737834.1">
    <property type="nucleotide sequence ID" value="NZ_JBHRXI010000049.1"/>
</dbReference>
<name>A0ABV7TLM6_9RHOB</name>
<dbReference type="Proteomes" id="UP001595629">
    <property type="component" value="Unassembled WGS sequence"/>
</dbReference>
<organism evidence="1 2">
    <name type="scientific">Lutimaribacter marinistellae</name>
    <dbReference type="NCBI Taxonomy" id="1820329"/>
    <lineage>
        <taxon>Bacteria</taxon>
        <taxon>Pseudomonadati</taxon>
        <taxon>Pseudomonadota</taxon>
        <taxon>Alphaproteobacteria</taxon>
        <taxon>Rhodobacterales</taxon>
        <taxon>Roseobacteraceae</taxon>
        <taxon>Lutimaribacter</taxon>
    </lineage>
</organism>
<keyword evidence="2" id="KW-1185">Reference proteome</keyword>
<dbReference type="EMBL" id="JBHRXI010000049">
    <property type="protein sequence ID" value="MFC3616522.1"/>
    <property type="molecule type" value="Genomic_DNA"/>
</dbReference>
<protein>
    <submittedName>
        <fullName evidence="1">PAS domain-containing protein</fullName>
    </submittedName>
</protein>